<name>A0A377VT20_KLEPN</name>
<dbReference type="GO" id="GO:0071474">
    <property type="term" value="P:cellular hyperosmotic response"/>
    <property type="evidence" value="ECO:0007669"/>
    <property type="project" value="UniProtKB-ARBA"/>
</dbReference>
<dbReference type="InterPro" id="IPR012341">
    <property type="entry name" value="6hp_glycosidase-like_sf"/>
</dbReference>
<evidence type="ECO:0000313" key="4">
    <source>
        <dbReference type="EMBL" id="STT45876.1"/>
    </source>
</evidence>
<organism evidence="4 5">
    <name type="scientific">Klebsiella pneumoniae</name>
    <dbReference type="NCBI Taxonomy" id="573"/>
    <lineage>
        <taxon>Bacteria</taxon>
        <taxon>Pseudomonadati</taxon>
        <taxon>Pseudomonadota</taxon>
        <taxon>Gammaproteobacteria</taxon>
        <taxon>Enterobacterales</taxon>
        <taxon>Enterobacteriaceae</taxon>
        <taxon>Klebsiella/Raoultella group</taxon>
        <taxon>Klebsiella</taxon>
        <taxon>Klebsiella pneumoniae complex</taxon>
    </lineage>
</organism>
<dbReference type="Proteomes" id="UP000255099">
    <property type="component" value="Unassembled WGS sequence"/>
</dbReference>
<dbReference type="GO" id="GO:0004555">
    <property type="term" value="F:alpha,alpha-trehalase activity"/>
    <property type="evidence" value="ECO:0007669"/>
    <property type="project" value="InterPro"/>
</dbReference>
<dbReference type="InterPro" id="IPR018232">
    <property type="entry name" value="Glyco_hydro_37_CS"/>
</dbReference>
<keyword evidence="1 4" id="KW-0378">Hydrolase</keyword>
<sequence>MLTREPQDHIPWSSLLALPQAYIVPGGRFSETYYWDSYFTMLGLAESGREDLLKCMADNFAWLIETYGHIPNGNRTYYLSRSQPPVFALMVELFEEDGVRGAKRYLDHLKMEHAFWMDGAESLIPHQAYRHVVRMPDGSLLNRYWDDRDTPRDESWREDVETARHSGRPANEVYRDLRAGAASGWDYSSRWLRDITRLASIRTTQFIPIDLNAFLFKLETTIANLSGLKGDRETETAFRQKAQDRRAAVNRYLWDDENGCFRDYDWRREQLALFSAASIVTLYVGLATHEQAERLADAVRARLLTPGGIMATEYESGEQWDKPNGWAPLQWMAIQGFKRYGQDPLGDEIAWSWLQTVNHFYKQHHKLIEKYHIATGVPHEGGGGEYPLQDGFGWTNGVVRRLIGLYGEPT</sequence>
<dbReference type="GO" id="GO:0005993">
    <property type="term" value="P:trehalose catabolic process"/>
    <property type="evidence" value="ECO:0007669"/>
    <property type="project" value="UniProtKB-ARBA"/>
</dbReference>
<dbReference type="InterPro" id="IPR008928">
    <property type="entry name" value="6-hairpin_glycosidase_sf"/>
</dbReference>
<evidence type="ECO:0000256" key="2">
    <source>
        <dbReference type="ARBA" id="ARBA00023295"/>
    </source>
</evidence>
<gene>
    <name evidence="4" type="primary">treF_1</name>
    <name evidence="4" type="ORF">NCTC9637_00731</name>
</gene>
<evidence type="ECO:0000313" key="5">
    <source>
        <dbReference type="Proteomes" id="UP000255099"/>
    </source>
</evidence>
<accession>A0A377VT20</accession>
<dbReference type="PANTHER" id="PTHR23403">
    <property type="entry name" value="TREHALASE"/>
    <property type="match status" value="1"/>
</dbReference>
<dbReference type="PANTHER" id="PTHR23403:SF8">
    <property type="entry name" value="CYTOPLASMIC TREHALASE"/>
    <property type="match status" value="1"/>
</dbReference>
<dbReference type="AlphaFoldDB" id="A0A377VT20"/>
<evidence type="ECO:0000256" key="1">
    <source>
        <dbReference type="ARBA" id="ARBA00022801"/>
    </source>
</evidence>
<dbReference type="InterPro" id="IPR001661">
    <property type="entry name" value="Glyco_hydro_37"/>
</dbReference>
<dbReference type="PROSITE" id="PS00927">
    <property type="entry name" value="TREHALASE_1"/>
    <property type="match status" value="1"/>
</dbReference>
<keyword evidence="2 4" id="KW-0326">Glycosidase</keyword>
<reference evidence="4 5" key="1">
    <citation type="submission" date="2018-06" db="EMBL/GenBank/DDBJ databases">
        <authorList>
            <consortium name="Pathogen Informatics"/>
            <person name="Doyle S."/>
        </authorList>
    </citation>
    <scope>NUCLEOTIDE SEQUENCE [LARGE SCALE GENOMIC DNA]</scope>
    <source>
        <strain evidence="4 5">NCTC9637</strain>
    </source>
</reference>
<dbReference type="Pfam" id="PF01204">
    <property type="entry name" value="Trehalase"/>
    <property type="match status" value="1"/>
</dbReference>
<dbReference type="FunFam" id="1.50.10.10:FF:000003">
    <property type="entry name" value="Cytoplasmic trehalase"/>
    <property type="match status" value="1"/>
</dbReference>
<dbReference type="SUPFAM" id="SSF48208">
    <property type="entry name" value="Six-hairpin glycosidases"/>
    <property type="match status" value="1"/>
</dbReference>
<dbReference type="NCBIfam" id="NF009773">
    <property type="entry name" value="PRK13270.1"/>
    <property type="match status" value="1"/>
</dbReference>
<dbReference type="PRINTS" id="PR00744">
    <property type="entry name" value="GLHYDRLASE37"/>
</dbReference>
<dbReference type="PROSITE" id="PS00928">
    <property type="entry name" value="TREHALASE_2"/>
    <property type="match status" value="1"/>
</dbReference>
<evidence type="ECO:0000256" key="3">
    <source>
        <dbReference type="ARBA" id="ARBA00073174"/>
    </source>
</evidence>
<protein>
    <recommendedName>
        <fullName evidence="3">Putative periplasmic trehalase</fullName>
    </recommendedName>
</protein>
<proteinExistence type="predicted"/>
<dbReference type="EMBL" id="UGLB01000003">
    <property type="protein sequence ID" value="STT45876.1"/>
    <property type="molecule type" value="Genomic_DNA"/>
</dbReference>
<dbReference type="Gene3D" id="1.50.10.10">
    <property type="match status" value="1"/>
</dbReference>